<dbReference type="InterPro" id="IPR014054">
    <property type="entry name" value="Phage_regulatory_Rha"/>
</dbReference>
<evidence type="ECO:0000313" key="3">
    <source>
        <dbReference type="Proteomes" id="UP001174908"/>
    </source>
</evidence>
<feature type="domain" description="Antirepressor protein C-terminal" evidence="1">
    <location>
        <begin position="137"/>
        <end position="238"/>
    </location>
</feature>
<evidence type="ECO:0000313" key="2">
    <source>
        <dbReference type="EMBL" id="MDM0043752.1"/>
    </source>
</evidence>
<dbReference type="Pfam" id="PF03374">
    <property type="entry name" value="ANT"/>
    <property type="match status" value="1"/>
</dbReference>
<gene>
    <name evidence="2" type="ORF">QTH91_04590</name>
</gene>
<keyword evidence="3" id="KW-1185">Reference proteome</keyword>
<dbReference type="Proteomes" id="UP001174908">
    <property type="component" value="Unassembled WGS sequence"/>
</dbReference>
<dbReference type="Pfam" id="PF09669">
    <property type="entry name" value="Phage_pRha"/>
    <property type="match status" value="1"/>
</dbReference>
<reference evidence="2" key="1">
    <citation type="submission" date="2023-06" db="EMBL/GenBank/DDBJ databases">
        <authorList>
            <person name="Jiang Y."/>
            <person name="Liu Q."/>
        </authorList>
    </citation>
    <scope>NUCLEOTIDE SEQUENCE</scope>
    <source>
        <strain evidence="2">CGMCC 1.12089</strain>
    </source>
</reference>
<comment type="caution">
    <text evidence="2">The sequence shown here is derived from an EMBL/GenBank/DDBJ whole genome shotgun (WGS) entry which is preliminary data.</text>
</comment>
<name>A0ABT7N744_9BURK</name>
<sequence length="250" mass="27087">MTNGNKIIIAATGKPLGNPTGALLLTMSSREIADLVESRHDSVKLTIERLAAKGVIQLPPMVEVKNHLGQAVGEYSVGKRDSCVIVAQLSPEFTARLVDRWQELEAAATPRVPQTMAQALRLAAEQAEQIERQTAALVAAAPKVEFHDRYAVSTGNRGVREVAKLLGANERQFIEWLTREDGPMYRLAGVLTPKAQHLDAKRFAVKAGTAEHGNGISHAFNQAKFTPKGVQWIAGEWGKRNVLVQIGGSA</sequence>
<dbReference type="EMBL" id="JASZYV010000001">
    <property type="protein sequence ID" value="MDM0043752.1"/>
    <property type="molecule type" value="Genomic_DNA"/>
</dbReference>
<dbReference type="InterPro" id="IPR005039">
    <property type="entry name" value="Ant_C"/>
</dbReference>
<accession>A0ABT7N744</accession>
<dbReference type="RefSeq" id="WP_286658836.1">
    <property type="nucleotide sequence ID" value="NZ_JASZYV010000001.1"/>
</dbReference>
<organism evidence="2 3">
    <name type="scientific">Variovorax dokdonensis</name>
    <dbReference type="NCBI Taxonomy" id="344883"/>
    <lineage>
        <taxon>Bacteria</taxon>
        <taxon>Pseudomonadati</taxon>
        <taxon>Pseudomonadota</taxon>
        <taxon>Betaproteobacteria</taxon>
        <taxon>Burkholderiales</taxon>
        <taxon>Comamonadaceae</taxon>
        <taxon>Variovorax</taxon>
    </lineage>
</organism>
<proteinExistence type="predicted"/>
<evidence type="ECO:0000259" key="1">
    <source>
        <dbReference type="Pfam" id="PF03374"/>
    </source>
</evidence>
<protein>
    <submittedName>
        <fullName evidence="2">Phage antirepressor KilAC domain-containing protein</fullName>
    </submittedName>
</protein>